<comment type="similarity">
    <text evidence="1">Belongs to the BolA/IbaG family.</text>
</comment>
<dbReference type="PANTHER" id="PTHR12735">
    <property type="entry name" value="BOLA-LIKE PROTEIN-RELATED"/>
    <property type="match status" value="1"/>
</dbReference>
<name>A0ABD3VA77_SINWO</name>
<evidence type="ECO:0000256" key="1">
    <source>
        <dbReference type="RuleBase" id="RU003860"/>
    </source>
</evidence>
<accession>A0ABD3VA77</accession>
<comment type="caution">
    <text evidence="2">The sequence shown here is derived from an EMBL/GenBank/DDBJ whole genome shotgun (WGS) entry which is preliminary data.</text>
</comment>
<dbReference type="Pfam" id="PF01722">
    <property type="entry name" value="BolA"/>
    <property type="match status" value="1"/>
</dbReference>
<protein>
    <recommendedName>
        <fullName evidence="4">BolA-like protein 2</fullName>
    </recommendedName>
</protein>
<dbReference type="PANTHER" id="PTHR12735:SF27">
    <property type="entry name" value="BOLA-LIKE PROTEIN 2"/>
    <property type="match status" value="1"/>
</dbReference>
<reference evidence="2 3" key="1">
    <citation type="submission" date="2024-11" db="EMBL/GenBank/DDBJ databases">
        <title>Chromosome-level genome assembly of the freshwater bivalve Anodonta woodiana.</title>
        <authorList>
            <person name="Chen X."/>
        </authorList>
    </citation>
    <scope>NUCLEOTIDE SEQUENCE [LARGE SCALE GENOMIC DNA]</scope>
    <source>
        <strain evidence="2">MN2024</strain>
        <tissue evidence="2">Gills</tissue>
    </source>
</reference>
<dbReference type="PIRSF" id="PIRSF003113">
    <property type="entry name" value="BolA"/>
    <property type="match status" value="1"/>
</dbReference>
<keyword evidence="3" id="KW-1185">Reference proteome</keyword>
<dbReference type="InterPro" id="IPR002634">
    <property type="entry name" value="BolA"/>
</dbReference>
<dbReference type="AlphaFoldDB" id="A0ABD3VA77"/>
<sequence length="87" mass="10059">MSITPEYLEDKLRKEILATHLEIIDVSDTCPGAKFQALIVSPEFEGKALLQRHRLVNTALAEELKNIHAFQMKTLTPEQWEQQKQKQ</sequence>
<dbReference type="InterPro" id="IPR045115">
    <property type="entry name" value="BOL2"/>
</dbReference>
<evidence type="ECO:0000313" key="3">
    <source>
        <dbReference type="Proteomes" id="UP001634394"/>
    </source>
</evidence>
<organism evidence="2 3">
    <name type="scientific">Sinanodonta woodiana</name>
    <name type="common">Chinese pond mussel</name>
    <name type="synonym">Anodonta woodiana</name>
    <dbReference type="NCBI Taxonomy" id="1069815"/>
    <lineage>
        <taxon>Eukaryota</taxon>
        <taxon>Metazoa</taxon>
        <taxon>Spiralia</taxon>
        <taxon>Lophotrochozoa</taxon>
        <taxon>Mollusca</taxon>
        <taxon>Bivalvia</taxon>
        <taxon>Autobranchia</taxon>
        <taxon>Heteroconchia</taxon>
        <taxon>Palaeoheterodonta</taxon>
        <taxon>Unionida</taxon>
        <taxon>Unionoidea</taxon>
        <taxon>Unionidae</taxon>
        <taxon>Unioninae</taxon>
        <taxon>Sinanodonta</taxon>
    </lineage>
</organism>
<dbReference type="InterPro" id="IPR036065">
    <property type="entry name" value="BolA-like_sf"/>
</dbReference>
<dbReference type="EMBL" id="JBJQND010000013">
    <property type="protein sequence ID" value="KAL3858479.1"/>
    <property type="molecule type" value="Genomic_DNA"/>
</dbReference>
<evidence type="ECO:0000313" key="2">
    <source>
        <dbReference type="EMBL" id="KAL3858479.1"/>
    </source>
</evidence>
<proteinExistence type="inferred from homology"/>
<dbReference type="Gene3D" id="3.10.20.90">
    <property type="entry name" value="Phosphatidylinositol 3-kinase Catalytic Subunit, Chain A, domain 1"/>
    <property type="match status" value="1"/>
</dbReference>
<gene>
    <name evidence="2" type="ORF">ACJMK2_013068</name>
</gene>
<evidence type="ECO:0008006" key="4">
    <source>
        <dbReference type="Google" id="ProtNLM"/>
    </source>
</evidence>
<dbReference type="Proteomes" id="UP001634394">
    <property type="component" value="Unassembled WGS sequence"/>
</dbReference>
<dbReference type="SUPFAM" id="SSF82657">
    <property type="entry name" value="BolA-like"/>
    <property type="match status" value="1"/>
</dbReference>